<accession>A0A381VYA2</accession>
<evidence type="ECO:0008006" key="3">
    <source>
        <dbReference type="Google" id="ProtNLM"/>
    </source>
</evidence>
<dbReference type="EMBL" id="UINC01009990">
    <property type="protein sequence ID" value="SVA44613.1"/>
    <property type="molecule type" value="Genomic_DNA"/>
</dbReference>
<keyword evidence="1" id="KW-0472">Membrane</keyword>
<reference evidence="2" key="1">
    <citation type="submission" date="2018-05" db="EMBL/GenBank/DDBJ databases">
        <authorList>
            <person name="Lanie J.A."/>
            <person name="Ng W.-L."/>
            <person name="Kazmierczak K.M."/>
            <person name="Andrzejewski T.M."/>
            <person name="Davidsen T.M."/>
            <person name="Wayne K.J."/>
            <person name="Tettelin H."/>
            <person name="Glass J.I."/>
            <person name="Rusch D."/>
            <person name="Podicherti R."/>
            <person name="Tsui H.-C.T."/>
            <person name="Winkler M.E."/>
        </authorList>
    </citation>
    <scope>NUCLEOTIDE SEQUENCE</scope>
</reference>
<protein>
    <recommendedName>
        <fullName evidence="3">DUF481 domain-containing protein</fullName>
    </recommendedName>
</protein>
<sequence>MNRNTLYWVSILIIMTTFIIGQSVTDEDSISSEEESASESSHNLYIMFDQEQGNTDHIATGAEYSFSLIGDWGSLQDTEFSTSLSGNYATLSGEPYALDGNFHTQFDLWANMGLSPFFFYDYSFDRSLGLINRHNIAVGAKKRLGRVFSISYAIMYEMEEYDSTDVFPRHSLRPKVKFVLNDGAAVIDFRTFYKPRVDDTNEYLWENQLRISLATLYELLSIDFSFNHSFNSRYDENDVLKPEDEWDYDWKKDLPKPTYYKSTDYSVSLGLSFSM</sequence>
<keyword evidence="1" id="KW-0812">Transmembrane</keyword>
<organism evidence="2">
    <name type="scientific">marine metagenome</name>
    <dbReference type="NCBI Taxonomy" id="408172"/>
    <lineage>
        <taxon>unclassified sequences</taxon>
        <taxon>metagenomes</taxon>
        <taxon>ecological metagenomes</taxon>
    </lineage>
</organism>
<dbReference type="AlphaFoldDB" id="A0A381VYA2"/>
<name>A0A381VYA2_9ZZZZ</name>
<feature type="transmembrane region" description="Helical" evidence="1">
    <location>
        <begin position="6"/>
        <end position="24"/>
    </location>
</feature>
<gene>
    <name evidence="2" type="ORF">METZ01_LOCUS97467</name>
</gene>
<keyword evidence="1" id="KW-1133">Transmembrane helix</keyword>
<proteinExistence type="predicted"/>
<evidence type="ECO:0000256" key="1">
    <source>
        <dbReference type="SAM" id="Phobius"/>
    </source>
</evidence>
<evidence type="ECO:0000313" key="2">
    <source>
        <dbReference type="EMBL" id="SVA44613.1"/>
    </source>
</evidence>